<dbReference type="Gene3D" id="3.55.50.30">
    <property type="match status" value="1"/>
</dbReference>
<dbReference type="RefSeq" id="WP_308981197.1">
    <property type="nucleotide sequence ID" value="NZ_JAVIDL010000009.1"/>
</dbReference>
<dbReference type="EMBL" id="JAVIDL010000009">
    <property type="protein sequence ID" value="MDQ8935344.1"/>
    <property type="molecule type" value="Genomic_DNA"/>
</dbReference>
<comment type="caution">
    <text evidence="3">The sequence shown here is derived from an EMBL/GenBank/DDBJ whole genome shotgun (WGS) entry which is preliminary data.</text>
</comment>
<dbReference type="PANTHER" id="PTHR30273:SF2">
    <property type="entry name" value="PROTEIN FECR"/>
    <property type="match status" value="1"/>
</dbReference>
<gene>
    <name evidence="3" type="ORF">RFH47_06355</name>
</gene>
<accession>A0AAW8J6K3</accession>
<dbReference type="Pfam" id="PF04773">
    <property type="entry name" value="FecR"/>
    <property type="match status" value="1"/>
</dbReference>
<dbReference type="GO" id="GO:0016989">
    <property type="term" value="F:sigma factor antagonist activity"/>
    <property type="evidence" value="ECO:0007669"/>
    <property type="project" value="TreeGrafter"/>
</dbReference>
<dbReference type="Proteomes" id="UP001243844">
    <property type="component" value="Unassembled WGS sequence"/>
</dbReference>
<feature type="domain" description="FecR N-terminal" evidence="2">
    <location>
        <begin position="16"/>
        <end position="55"/>
    </location>
</feature>
<dbReference type="PIRSF" id="PIRSF018266">
    <property type="entry name" value="FecR"/>
    <property type="match status" value="1"/>
</dbReference>
<dbReference type="AlphaFoldDB" id="A0AAW8J6K3"/>
<dbReference type="Gene3D" id="2.60.120.1440">
    <property type="match status" value="1"/>
</dbReference>
<sequence length="322" mass="37120">MKIDNPLPLSEDIINQACDWLVILHSGEASPEQLQQFKQWQAQDPRHDQAIAQFNQLSLGLTQLPPPLQQKQLIKTHHHLERKLKQYSLYGLVVICGLAISSQLPWANWRADQHSALGEVKGIRLEDGTQLVLASDTYINIHYDQSKRQIELLQGEIYIETAKDPQHRPFKVKTSEGQIEALGTRFNIRQQQQNSQVDVYQDAVAVYPKAFSQRYVIQQGQSSYFTTQQVKTSPNTQLQQPFWTQHILWVENRPLKEVIAELYRYRSGQYILADDIKDIKISGVFSLKNTQQSLEAIASSHQLKLDFYSDYLLHINKSTTVK</sequence>
<evidence type="ECO:0000313" key="4">
    <source>
        <dbReference type="Proteomes" id="UP001243844"/>
    </source>
</evidence>
<dbReference type="InterPro" id="IPR012373">
    <property type="entry name" value="Ferrdict_sens_TM"/>
</dbReference>
<dbReference type="PANTHER" id="PTHR30273">
    <property type="entry name" value="PERIPLASMIC SIGNAL SENSOR AND SIGMA FACTOR ACTIVATOR FECR-RELATED"/>
    <property type="match status" value="1"/>
</dbReference>
<reference evidence="3" key="1">
    <citation type="submission" date="2023-08" db="EMBL/GenBank/DDBJ databases">
        <title>Emergence of clinically-relevant ST2 carbapenem-resistant Acinetobacter baumannii strains in hospital sewages in Zhejiang, East of China.</title>
        <authorList>
            <person name="Kaichao C."/>
            <person name="Zhang R."/>
        </authorList>
    </citation>
    <scope>NUCLEOTIDE SEQUENCE</scope>
    <source>
        <strain evidence="3">M-RB-37</strain>
    </source>
</reference>
<proteinExistence type="predicted"/>
<protein>
    <submittedName>
        <fullName evidence="3">FecR domain-containing protein</fullName>
    </submittedName>
</protein>
<feature type="domain" description="FecR protein" evidence="1">
    <location>
        <begin position="118"/>
        <end position="204"/>
    </location>
</feature>
<dbReference type="InterPro" id="IPR032623">
    <property type="entry name" value="FecR_N"/>
</dbReference>
<evidence type="ECO:0000313" key="3">
    <source>
        <dbReference type="EMBL" id="MDQ8935344.1"/>
    </source>
</evidence>
<name>A0AAW8J6K3_9GAMM</name>
<organism evidence="3 4">
    <name type="scientific">Acinetobacter rudis</name>
    <dbReference type="NCBI Taxonomy" id="632955"/>
    <lineage>
        <taxon>Bacteria</taxon>
        <taxon>Pseudomonadati</taxon>
        <taxon>Pseudomonadota</taxon>
        <taxon>Gammaproteobacteria</taxon>
        <taxon>Moraxellales</taxon>
        <taxon>Moraxellaceae</taxon>
        <taxon>Acinetobacter</taxon>
    </lineage>
</organism>
<evidence type="ECO:0000259" key="2">
    <source>
        <dbReference type="Pfam" id="PF16220"/>
    </source>
</evidence>
<evidence type="ECO:0000259" key="1">
    <source>
        <dbReference type="Pfam" id="PF04773"/>
    </source>
</evidence>
<dbReference type="Pfam" id="PF16220">
    <property type="entry name" value="DUF4880"/>
    <property type="match status" value="1"/>
</dbReference>
<dbReference type="InterPro" id="IPR006860">
    <property type="entry name" value="FecR"/>
</dbReference>